<dbReference type="GO" id="GO:0016746">
    <property type="term" value="F:acyltransferase activity"/>
    <property type="evidence" value="ECO:0007669"/>
    <property type="project" value="UniProtKB-KW"/>
</dbReference>
<evidence type="ECO:0000256" key="5">
    <source>
        <dbReference type="ARBA" id="ARBA00048662"/>
    </source>
</evidence>
<evidence type="ECO:0000256" key="3">
    <source>
        <dbReference type="ARBA" id="ARBA00023785"/>
    </source>
</evidence>
<comment type="catalytic activity">
    <reaction evidence="4">
        <text>L-threonyl-[protein] + acetyl-CoA = O-acetyl-L-threonyl-[protein] + CoA</text>
        <dbReference type="Rhea" id="RHEA:65340"/>
        <dbReference type="Rhea" id="RHEA-COMP:11060"/>
        <dbReference type="Rhea" id="RHEA-COMP:16780"/>
        <dbReference type="ChEBI" id="CHEBI:30013"/>
        <dbReference type="ChEBI" id="CHEBI:57287"/>
        <dbReference type="ChEBI" id="CHEBI:57288"/>
        <dbReference type="ChEBI" id="CHEBI:141025"/>
    </reaction>
    <physiologicalReaction direction="left-to-right" evidence="4">
        <dbReference type="Rhea" id="RHEA:65341"/>
    </physiologicalReaction>
</comment>
<evidence type="ECO:0000313" key="7">
    <source>
        <dbReference type="EMBL" id="CUV27036.1"/>
    </source>
</evidence>
<dbReference type="Pfam" id="PF03421">
    <property type="entry name" value="Acetyltransf_14"/>
    <property type="match status" value="1"/>
</dbReference>
<keyword evidence="2" id="KW-0012">Acyltransferase</keyword>
<name>A0A0S4UY40_RALSL</name>
<evidence type="ECO:0000256" key="6">
    <source>
        <dbReference type="SAM" id="MobiDB-lite"/>
    </source>
</evidence>
<evidence type="ECO:0000256" key="2">
    <source>
        <dbReference type="ARBA" id="ARBA00023315"/>
    </source>
</evidence>
<protein>
    <submittedName>
        <fullName evidence="7">PopP3 protein</fullName>
    </submittedName>
</protein>
<feature type="compositionally biased region" description="Basic and acidic residues" evidence="6">
    <location>
        <begin position="15"/>
        <end position="35"/>
    </location>
</feature>
<feature type="region of interest" description="Disordered" evidence="6">
    <location>
        <begin position="15"/>
        <end position="63"/>
    </location>
</feature>
<evidence type="ECO:0000256" key="1">
    <source>
        <dbReference type="ARBA" id="ARBA00022679"/>
    </source>
</evidence>
<dbReference type="AlphaFoldDB" id="A0A0S4UY40"/>
<organism evidence="7">
    <name type="scientific">Ralstonia solanacearum</name>
    <name type="common">Pseudomonas solanacearum</name>
    <dbReference type="NCBI Taxonomy" id="305"/>
    <lineage>
        <taxon>Bacteria</taxon>
        <taxon>Pseudomonadati</taxon>
        <taxon>Pseudomonadota</taxon>
        <taxon>Betaproteobacteria</taxon>
        <taxon>Burkholderiales</taxon>
        <taxon>Burkholderiaceae</taxon>
        <taxon>Ralstonia</taxon>
        <taxon>Ralstonia solanacearum species complex</taxon>
    </lineage>
</organism>
<keyword evidence="1" id="KW-0808">Transferase</keyword>
<comment type="similarity">
    <text evidence="3">Belongs to the acetyltransferase YopJ family.</text>
</comment>
<dbReference type="EMBL" id="LN899824">
    <property type="protein sequence ID" value="CUV27036.1"/>
    <property type="molecule type" value="Genomic_DNA"/>
</dbReference>
<evidence type="ECO:0000256" key="4">
    <source>
        <dbReference type="ARBA" id="ARBA00048364"/>
    </source>
</evidence>
<reference evidence="7" key="1">
    <citation type="submission" date="2015-10" db="EMBL/GenBank/DDBJ databases">
        <authorList>
            <person name="Gilbert D.G."/>
        </authorList>
    </citation>
    <scope>NUCLEOTIDE SEQUENCE</scope>
    <source>
        <strain evidence="7">Phyl III-seqv23</strain>
    </source>
</reference>
<gene>
    <name evidence="7" type="primary">popP</name>
    <name evidence="7" type="ORF">RUN1985_v1_20047</name>
</gene>
<proteinExistence type="inferred from homology"/>
<accession>A0A0S4UY40</accession>
<sequence length="386" mass="42223">MGVCFSKSSNSVIDRHYASDAEHSVHSTERSEAESRTTSPPRSPSGQLSDLSGKSPAWRGNQPPRRALLGDLAAIRSSLEGIQDMKAVPDSSVLDLDAALLPVTARSENIRSADKCRNAGAYHFPLHHFPHLQAFCAAIADDTLQDGRAIFRLRADHDHVVSADVRTVGPAVSILILEPVDQFSVRRLLESCLEEMAGLLPSNAAVSVLIHDSQKSKFDCAIFALHAASKMVDERRFLDALHAEHASPHGPGYASRLAHLRHTQVGPYRIVDAHTILPPAFYKHGQSRKAIEKAFAGRGGAQYATVNKQGQTLLGRFEDKRDFRLDLNATVSTSIEDKRIAYLARARDYLQTAPEDEVHDTVAAVADTAPDWFRKSRAAIDADTDS</sequence>
<comment type="catalytic activity">
    <reaction evidence="5">
        <text>L-seryl-[protein] + acetyl-CoA = O-acetyl-L-seryl-[protein] + CoA</text>
        <dbReference type="Rhea" id="RHEA:59392"/>
        <dbReference type="Rhea" id="RHEA-COMP:9863"/>
        <dbReference type="Rhea" id="RHEA-COMP:15352"/>
        <dbReference type="ChEBI" id="CHEBI:29999"/>
        <dbReference type="ChEBI" id="CHEBI:57287"/>
        <dbReference type="ChEBI" id="CHEBI:57288"/>
        <dbReference type="ChEBI" id="CHEBI:141128"/>
    </reaction>
    <physiologicalReaction direction="left-to-right" evidence="5">
        <dbReference type="Rhea" id="RHEA:59393"/>
    </physiologicalReaction>
</comment>
<dbReference type="InterPro" id="IPR005083">
    <property type="entry name" value="YopJ-like"/>
</dbReference>